<reference evidence="6 7" key="1">
    <citation type="submission" date="2016-07" db="EMBL/GenBank/DDBJ databases">
        <title>Multiple horizontal gene transfer events from other fungi enriched the ability of initially mycotrophic Trichoderma (Ascomycota) to feed on dead plant biomass.</title>
        <authorList>
            <consortium name="DOE Joint Genome Institute"/>
            <person name="Aerts A."/>
            <person name="Atanasova L."/>
            <person name="Chenthamara K."/>
            <person name="Zhang J."/>
            <person name="Grujic M."/>
            <person name="Henrissat B."/>
            <person name="Kuo A."/>
            <person name="Salamov A."/>
            <person name="Lipzen A."/>
            <person name="Labutti K."/>
            <person name="Barry K."/>
            <person name="Miao Y."/>
            <person name="Rahimi M.J."/>
            <person name="Shen Q."/>
            <person name="Grigoriev I.V."/>
            <person name="Kubicek C.P."/>
            <person name="Druzhinina I.S."/>
        </authorList>
    </citation>
    <scope>NUCLEOTIDE SEQUENCE [LARGE SCALE GENOMIC DNA]</scope>
    <source>
        <strain evidence="6 7">CBS 226.95</strain>
    </source>
</reference>
<comment type="similarity">
    <text evidence="1">Belongs to the oxygen-dependent FAD-linked oxidoreductase family.</text>
</comment>
<organism evidence="6 7">
    <name type="scientific">Trichoderma harzianum CBS 226.95</name>
    <dbReference type="NCBI Taxonomy" id="983964"/>
    <lineage>
        <taxon>Eukaryota</taxon>
        <taxon>Fungi</taxon>
        <taxon>Dikarya</taxon>
        <taxon>Ascomycota</taxon>
        <taxon>Pezizomycotina</taxon>
        <taxon>Sordariomycetes</taxon>
        <taxon>Hypocreomycetidae</taxon>
        <taxon>Hypocreales</taxon>
        <taxon>Hypocreaceae</taxon>
        <taxon>Trichoderma</taxon>
    </lineage>
</organism>
<dbReference type="GO" id="GO:0019287">
    <property type="term" value="P:isopentenyl diphosphate biosynthetic process, mevalonate pathway"/>
    <property type="evidence" value="ECO:0007669"/>
    <property type="project" value="UniProtKB-UniPathway"/>
</dbReference>
<dbReference type="InterPro" id="IPR005919">
    <property type="entry name" value="Pmev_kin_anim"/>
</dbReference>
<dbReference type="GeneID" id="36629265"/>
<dbReference type="GO" id="GO:0004631">
    <property type="term" value="F:phosphomevalonate kinase activity"/>
    <property type="evidence" value="ECO:0007669"/>
    <property type="project" value="InterPro"/>
</dbReference>
<feature type="domain" description="FAD-binding PCMH-type" evidence="5">
    <location>
        <begin position="298"/>
        <end position="490"/>
    </location>
</feature>
<dbReference type="UniPathway" id="UPA00057">
    <property type="reaction ID" value="UER00099"/>
</dbReference>
<dbReference type="PANTHER" id="PTHR42973">
    <property type="entry name" value="BINDING OXIDOREDUCTASE, PUTATIVE (AFU_ORTHOLOGUE AFUA_1G17690)-RELATED"/>
    <property type="match status" value="1"/>
</dbReference>
<dbReference type="Pfam" id="PF01565">
    <property type="entry name" value="FAD_binding_4"/>
    <property type="match status" value="1"/>
</dbReference>
<dbReference type="Gene3D" id="3.30.465.10">
    <property type="match status" value="1"/>
</dbReference>
<dbReference type="Proteomes" id="UP000241690">
    <property type="component" value="Unassembled WGS sequence"/>
</dbReference>
<dbReference type="Pfam" id="PF04275">
    <property type="entry name" value="P-mevalo_kinase"/>
    <property type="match status" value="1"/>
</dbReference>
<dbReference type="SUPFAM" id="SSF56176">
    <property type="entry name" value="FAD-binding/transporter-associated domain-like"/>
    <property type="match status" value="1"/>
</dbReference>
<dbReference type="Gene3D" id="3.40.50.150">
    <property type="entry name" value="Vaccinia Virus protein VP39"/>
    <property type="match status" value="1"/>
</dbReference>
<dbReference type="CDD" id="cd06223">
    <property type="entry name" value="PRTases_typeI"/>
    <property type="match status" value="1"/>
</dbReference>
<dbReference type="Gene3D" id="3.40.462.20">
    <property type="match status" value="1"/>
</dbReference>
<dbReference type="InterPro" id="IPR036318">
    <property type="entry name" value="FAD-bd_PCMH-like_sf"/>
</dbReference>
<dbReference type="InterPro" id="IPR029063">
    <property type="entry name" value="SAM-dependent_MTases_sf"/>
</dbReference>
<dbReference type="InterPro" id="IPR016169">
    <property type="entry name" value="FAD-bd_PCMH_sub2"/>
</dbReference>
<evidence type="ECO:0000256" key="3">
    <source>
        <dbReference type="ARBA" id="ARBA00022827"/>
    </source>
</evidence>
<evidence type="ECO:0000313" key="7">
    <source>
        <dbReference type="Proteomes" id="UP000241690"/>
    </source>
</evidence>
<dbReference type="GO" id="GO:0071949">
    <property type="term" value="F:FAD binding"/>
    <property type="evidence" value="ECO:0007669"/>
    <property type="project" value="InterPro"/>
</dbReference>
<evidence type="ECO:0000313" key="6">
    <source>
        <dbReference type="EMBL" id="PTB60978.1"/>
    </source>
</evidence>
<dbReference type="InterPro" id="IPR029057">
    <property type="entry name" value="PRTase-like"/>
</dbReference>
<dbReference type="RefSeq" id="XP_024780655.1">
    <property type="nucleotide sequence ID" value="XM_024920696.1"/>
</dbReference>
<dbReference type="Gene3D" id="3.40.50.300">
    <property type="entry name" value="P-loop containing nucleotide triphosphate hydrolases"/>
    <property type="match status" value="1"/>
</dbReference>
<dbReference type="InterPro" id="IPR006094">
    <property type="entry name" value="Oxid_FAD_bind_N"/>
</dbReference>
<evidence type="ECO:0000259" key="5">
    <source>
        <dbReference type="PROSITE" id="PS51387"/>
    </source>
</evidence>
<dbReference type="GO" id="GO:0016491">
    <property type="term" value="F:oxidoreductase activity"/>
    <property type="evidence" value="ECO:0007669"/>
    <property type="project" value="UniProtKB-KW"/>
</dbReference>
<dbReference type="GO" id="GO:0006695">
    <property type="term" value="P:cholesterol biosynthetic process"/>
    <property type="evidence" value="ECO:0007669"/>
    <property type="project" value="InterPro"/>
</dbReference>
<dbReference type="PROSITE" id="PS51387">
    <property type="entry name" value="FAD_PCMH"/>
    <property type="match status" value="1"/>
</dbReference>
<proteinExistence type="inferred from homology"/>
<keyword evidence="3" id="KW-0274">FAD</keyword>
<dbReference type="EMBL" id="KZ679675">
    <property type="protein sequence ID" value="PTB60978.1"/>
    <property type="molecule type" value="Genomic_DNA"/>
</dbReference>
<sequence>MATLDALKRALRQKATSPTQPLSDEQYSAGFDTLLQGPGWKTYQDFIFPQLSQVLTPLLNSRIRISVLEIGPGPKSVLGYLPDDQRRKINKYGAFEPNDLYATELQEWLETESPLPCLESLPDIHRVPFTLDSAVTDANDGQEKFDVVLFCHSMYGMKPKRSFIERALEMLAVQPEGGVVVVFHRNAVDFDGLVCHKTASFPSGTVCVADDYKMLDIFSSFIAGFVMQDKDADEAVHVEWRKVCRDLGRRQEAHPGHLFFSAPEVMMAFNHHATMLPELTAQVSLVKEERIVKNWEARAHRPASILRPTKIQHVQKCVQWALKHRVGLTVIGGGHSGHCLWPNVVALDMEAFDQVHVQGPTDNGIEPDFNSGSLIIAGAGCKTGDIVRAAMAASLTVPLGARPSVGAGLWLQGGLGHLARLYGLACDSIVGFIMVSVDSAQILCVGHVPNEYWPTSGVRPENEAELLWAMKGAGSNFGIVTSVIFKAYPAPVYTVRNWIVSLDDDFEARRRLTEFDRLIASNLPRNCSADAYLYSDAGRLQLGITMIEASATKSVSETPTLADTILEAECTLKVVDSVGLFDAEMYVSGMHGGHGGGKTSSFKRCLFLKDIGAADVSAILVAAVESRPTTLCYLHLLQGGGAVANMVPDATAFGCRDWEFACVITGVWPRHQDGTETAQATVQWVYHVARTLLPLARGVYGADLGPDPRDADLAEKAFGPNRPRLARLKRHADPCKVLNYACPLPEAPIEPKLIVLVTGEHGAGKDYCAGVWASMFKTSSPNAKARVVSISDVTKRQYAAATGADLDSLLQDRAYKEQHQPALTAFFQEQVRQRPKLPEEHFTNVVHGAIDVDILLITGMRDEAPVAALSHLVPDSRVLEVRVRSREETRRARGCCQIGDGVVDQLVLESHLLQRHAWNQDLQQLANMVRSVPDFPRSGIEFRHLLDISQQPGGLKLCVSLFRSHFAGDWNKIEAVVCCEAGGFIFASALASEINLPLVLIREAGKLPPPVVSVVKRPSHISHSASNGSREKKMEMERDVIRRGASVLVVDDVLATGETLCAVVQLLAEAGVSADQISVMVVAEFPAHRGRELMRSCGFGRLPLVTVKKYLYLHLGWIKIWPEQATARLQVISKRQPSTSSIIPNTARLNQASLTQLFTMGSTSQPSQSRPPLETLSIKQLIRSHPRDKLLVRPLEWTGRHLEVLQCSFEDSPPPSPSQEHLDEVDRIPAKESMYTMKNMAAGDVWQSREASIRYIVGSDDCPLRPYGTAIEFHFDGRCVSSLPCQAFTNRYGNKAAFEKGMAPVALVSIDCEYIKSLRFWQMLPRRHSKQAMGIHERHIKRVTPPNRLHDPYEVALLLAVAYNQRYRTTSSIWSRATFWPQVILTDREDEYVHLFAAHISSNYLNKFDFISRRPAKSAQQPLLIHHIPVPLKPYKTFRRRLLPILLHPADYYKGG</sequence>
<evidence type="ECO:0000256" key="1">
    <source>
        <dbReference type="ARBA" id="ARBA00005466"/>
    </source>
</evidence>
<keyword evidence="2" id="KW-0285">Flavoprotein</keyword>
<dbReference type="STRING" id="983964.A0A2T4AVI0"/>
<gene>
    <name evidence="6" type="ORF">M431DRAFT_526980</name>
</gene>
<dbReference type="GO" id="GO:0005737">
    <property type="term" value="C:cytoplasm"/>
    <property type="evidence" value="ECO:0007669"/>
    <property type="project" value="InterPro"/>
</dbReference>
<name>A0A2T4AVI0_TRIHA</name>
<dbReference type="InterPro" id="IPR050416">
    <property type="entry name" value="FAD-linked_Oxidoreductase"/>
</dbReference>
<dbReference type="InterPro" id="IPR000836">
    <property type="entry name" value="PRTase_dom"/>
</dbReference>
<dbReference type="PANTHER" id="PTHR42973:SF25">
    <property type="entry name" value="PHOSPHOMEVALONATE KINASE"/>
    <property type="match status" value="1"/>
</dbReference>
<keyword evidence="4" id="KW-0560">Oxidoreductase</keyword>
<dbReference type="Gene3D" id="3.40.50.2020">
    <property type="match status" value="1"/>
</dbReference>
<protein>
    <recommendedName>
        <fullName evidence="5">FAD-binding PCMH-type domain-containing protein</fullName>
    </recommendedName>
</protein>
<dbReference type="Pfam" id="PF00156">
    <property type="entry name" value="Pribosyltran"/>
    <property type="match status" value="1"/>
</dbReference>
<evidence type="ECO:0000256" key="4">
    <source>
        <dbReference type="ARBA" id="ARBA00023002"/>
    </source>
</evidence>
<keyword evidence="7" id="KW-1185">Reference proteome</keyword>
<accession>A0A2T4AVI0</accession>
<dbReference type="InterPro" id="IPR027417">
    <property type="entry name" value="P-loop_NTPase"/>
</dbReference>
<evidence type="ECO:0000256" key="2">
    <source>
        <dbReference type="ARBA" id="ARBA00022630"/>
    </source>
</evidence>
<dbReference type="SUPFAM" id="SSF53271">
    <property type="entry name" value="PRTase-like"/>
    <property type="match status" value="1"/>
</dbReference>
<dbReference type="InterPro" id="IPR016166">
    <property type="entry name" value="FAD-bd_PCMH"/>
</dbReference>